<reference evidence="1 2" key="1">
    <citation type="journal article" date="2018" name="Gigascience">
        <title>Genomes of trombidid mites reveal novel predicted allergens and laterally-transferred genes associated with secondary metabolism.</title>
        <authorList>
            <person name="Dong X."/>
            <person name="Chaisiri K."/>
            <person name="Xia D."/>
            <person name="Armstrong S.D."/>
            <person name="Fang Y."/>
            <person name="Donnelly M.J."/>
            <person name="Kadowaki T."/>
            <person name="McGarry J.W."/>
            <person name="Darby A.C."/>
            <person name="Makepeace B.L."/>
        </authorList>
    </citation>
    <scope>NUCLEOTIDE SEQUENCE [LARGE SCALE GENOMIC DNA]</scope>
    <source>
        <strain evidence="1">UoL-WK</strain>
    </source>
</reference>
<organism evidence="1 2">
    <name type="scientific">Dinothrombium tinctorium</name>
    <dbReference type="NCBI Taxonomy" id="1965070"/>
    <lineage>
        <taxon>Eukaryota</taxon>
        <taxon>Metazoa</taxon>
        <taxon>Ecdysozoa</taxon>
        <taxon>Arthropoda</taxon>
        <taxon>Chelicerata</taxon>
        <taxon>Arachnida</taxon>
        <taxon>Acari</taxon>
        <taxon>Acariformes</taxon>
        <taxon>Trombidiformes</taxon>
        <taxon>Prostigmata</taxon>
        <taxon>Anystina</taxon>
        <taxon>Parasitengona</taxon>
        <taxon>Trombidioidea</taxon>
        <taxon>Trombidiidae</taxon>
        <taxon>Dinothrombium</taxon>
    </lineage>
</organism>
<keyword evidence="2" id="KW-1185">Reference proteome</keyword>
<protein>
    <submittedName>
        <fullName evidence="1">Uncharacterized protein</fullName>
    </submittedName>
</protein>
<evidence type="ECO:0000313" key="1">
    <source>
        <dbReference type="EMBL" id="RWS14846.1"/>
    </source>
</evidence>
<comment type="caution">
    <text evidence="1">The sequence shown here is derived from an EMBL/GenBank/DDBJ whole genome shotgun (WGS) entry which is preliminary data.</text>
</comment>
<sequence length="88" mass="10527">MCKLRRNFDPVVAKRRNRSLSVQRLRFIPQNEWTKSTVNQAEKTTVRRTESRDQLCQLQDNDNNTMASKPKRRTRLQCMWSLLQTSQC</sequence>
<evidence type="ECO:0000313" key="2">
    <source>
        <dbReference type="Proteomes" id="UP000285301"/>
    </source>
</evidence>
<name>A0A443RHS5_9ACAR</name>
<accession>A0A443RHS5</accession>
<dbReference type="AlphaFoldDB" id="A0A443RHS5"/>
<proteinExistence type="predicted"/>
<gene>
    <name evidence="1" type="ORF">B4U79_05337</name>
</gene>
<dbReference type="EMBL" id="NCKU01000608">
    <property type="protein sequence ID" value="RWS14846.1"/>
    <property type="molecule type" value="Genomic_DNA"/>
</dbReference>
<dbReference type="Proteomes" id="UP000285301">
    <property type="component" value="Unassembled WGS sequence"/>
</dbReference>